<dbReference type="EMBL" id="LT669839">
    <property type="protein sequence ID" value="SHD77027.1"/>
    <property type="molecule type" value="Genomic_DNA"/>
</dbReference>
<dbReference type="Proteomes" id="UP000245423">
    <property type="component" value="Chromosome 1"/>
</dbReference>
<keyword evidence="5 6" id="KW-0472">Membrane</keyword>
<evidence type="ECO:0000256" key="5">
    <source>
        <dbReference type="ARBA" id="ARBA00023136"/>
    </source>
</evidence>
<name>M1Z5I7_9FIRM</name>
<reference evidence="7 8" key="1">
    <citation type="submission" date="2016-11" db="EMBL/GenBank/DDBJ databases">
        <authorList>
            <person name="Manzoor S."/>
        </authorList>
    </citation>
    <scope>NUCLEOTIDE SEQUENCE [LARGE SCALE GENOMIC DNA]</scope>
    <source>
        <strain evidence="7">Clostridium ultunense strain Esp</strain>
    </source>
</reference>
<proteinExistence type="predicted"/>
<evidence type="ECO:0000256" key="2">
    <source>
        <dbReference type="ARBA" id="ARBA00022475"/>
    </source>
</evidence>
<keyword evidence="2" id="KW-1003">Cell membrane</keyword>
<dbReference type="RefSeq" id="WP_005582668.1">
    <property type="nucleotide sequence ID" value="NZ_LT669839.1"/>
</dbReference>
<evidence type="ECO:0000256" key="6">
    <source>
        <dbReference type="SAM" id="Phobius"/>
    </source>
</evidence>
<dbReference type="Pfam" id="PF04347">
    <property type="entry name" value="FliO"/>
    <property type="match status" value="1"/>
</dbReference>
<protein>
    <submittedName>
        <fullName evidence="7">Uncharacterized protein</fullName>
    </submittedName>
</protein>
<keyword evidence="3 6" id="KW-0812">Transmembrane</keyword>
<evidence type="ECO:0000256" key="4">
    <source>
        <dbReference type="ARBA" id="ARBA00022989"/>
    </source>
</evidence>
<dbReference type="HOGENOM" id="CLU_1568049_0_0_9"/>
<evidence type="ECO:0000313" key="7">
    <source>
        <dbReference type="EMBL" id="SHD77027.1"/>
    </source>
</evidence>
<dbReference type="GO" id="GO:0044781">
    <property type="term" value="P:bacterial-type flagellum organization"/>
    <property type="evidence" value="ECO:0007669"/>
    <property type="project" value="InterPro"/>
</dbReference>
<dbReference type="InterPro" id="IPR022781">
    <property type="entry name" value="Flagellar_biosynth_FliO"/>
</dbReference>
<dbReference type="GO" id="GO:0016020">
    <property type="term" value="C:membrane"/>
    <property type="evidence" value="ECO:0007669"/>
    <property type="project" value="InterPro"/>
</dbReference>
<evidence type="ECO:0000256" key="1">
    <source>
        <dbReference type="ARBA" id="ARBA00004236"/>
    </source>
</evidence>
<sequence length="170" mass="19974">MKSDRKIFFYTLILLISINTIGYAAEIEDYSLGKAIFKLVFYIIITLIVLIIAVYGTRFIAKNSKRFVSSKYVRIIDSLNLDANFRILIAEINDNIYILAITNNNVEVIDRISKEDFDKNMGFDDQLHKYSSSYFKDYDYFNKIRSNIKKTLVKPNKDIDKEDENYEKDN</sequence>
<dbReference type="OrthoDB" id="3035998at2"/>
<gene>
    <name evidence="7" type="ORF">CUESP1_1664</name>
</gene>
<keyword evidence="4 6" id="KW-1133">Transmembrane helix</keyword>
<accession>M1Z5I7</accession>
<evidence type="ECO:0000313" key="8">
    <source>
        <dbReference type="Proteomes" id="UP000245423"/>
    </source>
</evidence>
<feature type="transmembrane region" description="Helical" evidence="6">
    <location>
        <begin position="40"/>
        <end position="61"/>
    </location>
</feature>
<comment type="subcellular location">
    <subcellularLocation>
        <location evidence="1">Cell membrane</location>
    </subcellularLocation>
</comment>
<dbReference type="AlphaFoldDB" id="M1Z5I7"/>
<organism evidence="7 8">
    <name type="scientific">[Clostridium] ultunense Esp</name>
    <dbReference type="NCBI Taxonomy" id="1288971"/>
    <lineage>
        <taxon>Bacteria</taxon>
        <taxon>Bacillati</taxon>
        <taxon>Bacillota</taxon>
        <taxon>Tissierellia</taxon>
        <taxon>Tissierellales</taxon>
        <taxon>Tepidimicrobiaceae</taxon>
        <taxon>Schnuerera</taxon>
    </lineage>
</organism>
<keyword evidence="8" id="KW-1185">Reference proteome</keyword>
<evidence type="ECO:0000256" key="3">
    <source>
        <dbReference type="ARBA" id="ARBA00022692"/>
    </source>
</evidence>